<evidence type="ECO:0000313" key="4">
    <source>
        <dbReference type="Proteomes" id="UP000235786"/>
    </source>
</evidence>
<dbReference type="STRING" id="1149755.A0A2J6QVH5"/>
<dbReference type="Gene3D" id="3.30.70.3490">
    <property type="match status" value="1"/>
</dbReference>
<name>A0A2J6QVH5_HYAVF</name>
<comment type="similarity">
    <text evidence="1 2">Belongs to the OSBP family.</text>
</comment>
<dbReference type="PANTHER" id="PTHR10972:SF92">
    <property type="entry name" value="OXYSTEROL BINDING PROTEIN"/>
    <property type="match status" value="1"/>
</dbReference>
<dbReference type="InterPro" id="IPR000648">
    <property type="entry name" value="Oxysterol-bd"/>
</dbReference>
<dbReference type="AlphaFoldDB" id="A0A2J6QVH5"/>
<dbReference type="Gene3D" id="2.40.160.120">
    <property type="match status" value="1"/>
</dbReference>
<dbReference type="PANTHER" id="PTHR10972">
    <property type="entry name" value="OXYSTEROL-BINDING PROTEIN-RELATED"/>
    <property type="match status" value="1"/>
</dbReference>
<dbReference type="EMBL" id="KZ613968">
    <property type="protein sequence ID" value="PMD30263.1"/>
    <property type="molecule type" value="Genomic_DNA"/>
</dbReference>
<dbReference type="SUPFAM" id="SSF144000">
    <property type="entry name" value="Oxysterol-binding protein-like"/>
    <property type="match status" value="1"/>
</dbReference>
<proteinExistence type="inferred from homology"/>
<protein>
    <submittedName>
        <fullName evidence="3">Oxysterol-binding protein</fullName>
    </submittedName>
</protein>
<dbReference type="InterPro" id="IPR037239">
    <property type="entry name" value="OSBP_sf"/>
</dbReference>
<evidence type="ECO:0000256" key="2">
    <source>
        <dbReference type="RuleBase" id="RU003844"/>
    </source>
</evidence>
<dbReference type="InterPro" id="IPR018494">
    <property type="entry name" value="Oxysterol-bd_CS"/>
</dbReference>
<reference evidence="3 4" key="1">
    <citation type="submission" date="2016-04" db="EMBL/GenBank/DDBJ databases">
        <title>A degradative enzymes factory behind the ericoid mycorrhizal symbiosis.</title>
        <authorList>
            <consortium name="DOE Joint Genome Institute"/>
            <person name="Martino E."/>
            <person name="Morin E."/>
            <person name="Grelet G."/>
            <person name="Kuo A."/>
            <person name="Kohler A."/>
            <person name="Daghino S."/>
            <person name="Barry K."/>
            <person name="Choi C."/>
            <person name="Cichocki N."/>
            <person name="Clum A."/>
            <person name="Copeland A."/>
            <person name="Hainaut M."/>
            <person name="Haridas S."/>
            <person name="Labutti K."/>
            <person name="Lindquist E."/>
            <person name="Lipzen A."/>
            <person name="Khouja H.-R."/>
            <person name="Murat C."/>
            <person name="Ohm R."/>
            <person name="Olson A."/>
            <person name="Spatafora J."/>
            <person name="Veneault-Fourrey C."/>
            <person name="Henrissat B."/>
            <person name="Grigoriev I."/>
            <person name="Martin F."/>
            <person name="Perotto S."/>
        </authorList>
    </citation>
    <scope>NUCLEOTIDE SEQUENCE [LARGE SCALE GENOMIC DNA]</scope>
    <source>
        <strain evidence="3 4">F</strain>
    </source>
</reference>
<accession>A0A2J6QVH5</accession>
<dbReference type="Pfam" id="PF01237">
    <property type="entry name" value="Oxysterol_BP"/>
    <property type="match status" value="1"/>
</dbReference>
<dbReference type="OrthoDB" id="14833at2759"/>
<sequence>MSTGKADRSSLREFLASIATIKGDLSNITAPPFVLATQSTVEFPSYWASHPEYFLAPASEPDPAKRALLVLRWFLTSLKKQQYGGRSENEGVKKPLNAFLGELFLATGEDGTRLIAEQVSHHPPVTACYLWNDQAGIRAEGFACQEISFNGSVNVKQTGHAILHLDKWKEDYLVPLPDVKIRGILTGTTYPELNGDYHIMSSTRFVADIDFSGKKWIGGKKNSVHAAVFKQRDEKHPLFTISGQWNEELTVREGGDDGSVIEIINVSTLKSAPMKAEHLEQQDEWESRKAWAGVIAALHAGDMQRTVDEKSKVEKAQREMRKQEQAKAISWEPLFFTKLQTTRDPILEDLAAEPVKEGLFSPESGMWKFNHERLKEGVERPFHGSLKPNVGAI</sequence>
<dbReference type="PROSITE" id="PS01013">
    <property type="entry name" value="OSBP"/>
    <property type="match status" value="1"/>
</dbReference>
<evidence type="ECO:0000313" key="3">
    <source>
        <dbReference type="EMBL" id="PMD30263.1"/>
    </source>
</evidence>
<evidence type="ECO:0000256" key="1">
    <source>
        <dbReference type="ARBA" id="ARBA00008842"/>
    </source>
</evidence>
<keyword evidence="4" id="KW-1185">Reference proteome</keyword>
<organism evidence="3 4">
    <name type="scientific">Hyaloscypha variabilis (strain UAMH 11265 / GT02V1 / F)</name>
    <name type="common">Meliniomyces variabilis</name>
    <dbReference type="NCBI Taxonomy" id="1149755"/>
    <lineage>
        <taxon>Eukaryota</taxon>
        <taxon>Fungi</taxon>
        <taxon>Dikarya</taxon>
        <taxon>Ascomycota</taxon>
        <taxon>Pezizomycotina</taxon>
        <taxon>Leotiomycetes</taxon>
        <taxon>Helotiales</taxon>
        <taxon>Hyaloscyphaceae</taxon>
        <taxon>Hyaloscypha</taxon>
        <taxon>Hyaloscypha variabilis</taxon>
    </lineage>
</organism>
<dbReference type="Proteomes" id="UP000235786">
    <property type="component" value="Unassembled WGS sequence"/>
</dbReference>
<dbReference type="Gene3D" id="1.10.287.2720">
    <property type="match status" value="1"/>
</dbReference>
<dbReference type="GO" id="GO:0005829">
    <property type="term" value="C:cytosol"/>
    <property type="evidence" value="ECO:0007669"/>
    <property type="project" value="TreeGrafter"/>
</dbReference>
<dbReference type="GO" id="GO:0008142">
    <property type="term" value="F:oxysterol binding"/>
    <property type="evidence" value="ECO:0007669"/>
    <property type="project" value="TreeGrafter"/>
</dbReference>
<gene>
    <name evidence="3" type="ORF">L207DRAFT_641826</name>
</gene>
<dbReference type="GO" id="GO:0016020">
    <property type="term" value="C:membrane"/>
    <property type="evidence" value="ECO:0007669"/>
    <property type="project" value="TreeGrafter"/>
</dbReference>